<dbReference type="InterPro" id="IPR019832">
    <property type="entry name" value="Mn/Fe_SOD_C"/>
</dbReference>
<dbReference type="InterPro" id="IPR036314">
    <property type="entry name" value="SOD_C_sf"/>
</dbReference>
<dbReference type="Pfam" id="PF02777">
    <property type="entry name" value="Sod_Fe_C"/>
    <property type="match status" value="1"/>
</dbReference>
<dbReference type="InterPro" id="IPR006311">
    <property type="entry name" value="TAT_signal"/>
</dbReference>
<protein>
    <recommendedName>
        <fullName evidence="2 7">Superoxide dismutase</fullName>
        <ecNumber evidence="2 7">1.15.1.1</ecNumber>
    </recommendedName>
</protein>
<evidence type="ECO:0000256" key="8">
    <source>
        <dbReference type="SAM" id="SignalP"/>
    </source>
</evidence>
<dbReference type="PROSITE" id="PS51318">
    <property type="entry name" value="TAT"/>
    <property type="match status" value="1"/>
</dbReference>
<dbReference type="EC" id="1.15.1.1" evidence="2 7"/>
<evidence type="ECO:0000256" key="3">
    <source>
        <dbReference type="ARBA" id="ARBA00022723"/>
    </source>
</evidence>
<evidence type="ECO:0000256" key="4">
    <source>
        <dbReference type="ARBA" id="ARBA00023002"/>
    </source>
</evidence>
<comment type="catalytic activity">
    <reaction evidence="7">
        <text>2 superoxide + 2 H(+) = H2O2 + O2</text>
        <dbReference type="Rhea" id="RHEA:20696"/>
        <dbReference type="ChEBI" id="CHEBI:15378"/>
        <dbReference type="ChEBI" id="CHEBI:15379"/>
        <dbReference type="ChEBI" id="CHEBI:16240"/>
        <dbReference type="ChEBI" id="CHEBI:18421"/>
        <dbReference type="EC" id="1.15.1.1"/>
    </reaction>
</comment>
<evidence type="ECO:0000256" key="6">
    <source>
        <dbReference type="PIRSR" id="PIRSR000349-1"/>
    </source>
</evidence>
<feature type="signal peptide" evidence="8">
    <location>
        <begin position="1"/>
        <end position="36"/>
    </location>
</feature>
<gene>
    <name evidence="11" type="ORF">GGQ74_000918</name>
</gene>
<feature type="binding site" evidence="6">
    <location>
        <position position="202"/>
    </location>
    <ligand>
        <name>Mn(2+)</name>
        <dbReference type="ChEBI" id="CHEBI:29035"/>
    </ligand>
</feature>
<dbReference type="InterPro" id="IPR019831">
    <property type="entry name" value="Mn/Fe_SOD_N"/>
</dbReference>
<dbReference type="Gene3D" id="3.55.40.20">
    <property type="entry name" value="Iron/manganese superoxide dismutase, C-terminal domain"/>
    <property type="match status" value="1"/>
</dbReference>
<feature type="binding site" evidence="6">
    <location>
        <position position="116"/>
    </location>
    <ligand>
        <name>Mn(2+)</name>
        <dbReference type="ChEBI" id="CHEBI:29035"/>
    </ligand>
</feature>
<keyword evidence="3 6" id="KW-0479">Metal-binding</keyword>
<keyword evidence="5" id="KW-0411">Iron-sulfur</keyword>
<feature type="binding site" evidence="6">
    <location>
        <position position="64"/>
    </location>
    <ligand>
        <name>Mn(2+)</name>
        <dbReference type="ChEBI" id="CHEBI:29035"/>
    </ligand>
</feature>
<dbReference type="RefSeq" id="WP_167940345.1">
    <property type="nucleotide sequence ID" value="NZ_JAATJA010000001.1"/>
</dbReference>
<dbReference type="GO" id="GO:0004784">
    <property type="term" value="F:superoxide dismutase activity"/>
    <property type="evidence" value="ECO:0007669"/>
    <property type="project" value="UniProtKB-EC"/>
</dbReference>
<keyword evidence="8" id="KW-0732">Signal</keyword>
<dbReference type="Gene3D" id="1.10.287.990">
    <property type="entry name" value="Fe,Mn superoxide dismutase (SOD) domain"/>
    <property type="match status" value="1"/>
</dbReference>
<dbReference type="GO" id="GO:0046872">
    <property type="term" value="F:metal ion binding"/>
    <property type="evidence" value="ECO:0007669"/>
    <property type="project" value="UniProtKB-KW"/>
</dbReference>
<dbReference type="PANTHER" id="PTHR42769:SF3">
    <property type="entry name" value="SUPEROXIDE DISMUTASE [FE] 2, CHLOROPLASTIC"/>
    <property type="match status" value="1"/>
</dbReference>
<keyword evidence="4 7" id="KW-0560">Oxidoreductase</keyword>
<dbReference type="PROSITE" id="PS00088">
    <property type="entry name" value="SOD_MN"/>
    <property type="match status" value="1"/>
</dbReference>
<dbReference type="AlphaFoldDB" id="A0A846QG46"/>
<dbReference type="Proteomes" id="UP000580856">
    <property type="component" value="Unassembled WGS sequence"/>
</dbReference>
<evidence type="ECO:0000256" key="7">
    <source>
        <dbReference type="RuleBase" id="RU000414"/>
    </source>
</evidence>
<evidence type="ECO:0000256" key="5">
    <source>
        <dbReference type="ARBA" id="ARBA00023014"/>
    </source>
</evidence>
<keyword evidence="5" id="KW-0408">Iron</keyword>
<dbReference type="Pfam" id="PF00081">
    <property type="entry name" value="Sod_Fe_N"/>
    <property type="match status" value="1"/>
</dbReference>
<comment type="function">
    <text evidence="7">Destroys radicals which are normally produced within the cells and which are toxic to biological systems.</text>
</comment>
<dbReference type="PRINTS" id="PR01703">
    <property type="entry name" value="MNSODISMTASE"/>
</dbReference>
<evidence type="ECO:0000259" key="9">
    <source>
        <dbReference type="Pfam" id="PF00081"/>
    </source>
</evidence>
<dbReference type="SUPFAM" id="SSF54719">
    <property type="entry name" value="Fe,Mn superoxide dismutase (SOD), C-terminal domain"/>
    <property type="match status" value="1"/>
</dbReference>
<dbReference type="GO" id="GO:0051536">
    <property type="term" value="F:iron-sulfur cluster binding"/>
    <property type="evidence" value="ECO:0007669"/>
    <property type="project" value="UniProtKB-KW"/>
</dbReference>
<keyword evidence="12" id="KW-1185">Reference proteome</keyword>
<organism evidence="11 12">
    <name type="scientific">Desulfobaculum xiamenense</name>
    <dbReference type="NCBI Taxonomy" id="995050"/>
    <lineage>
        <taxon>Bacteria</taxon>
        <taxon>Pseudomonadati</taxon>
        <taxon>Thermodesulfobacteriota</taxon>
        <taxon>Desulfovibrionia</taxon>
        <taxon>Desulfovibrionales</taxon>
        <taxon>Desulfovibrionaceae</taxon>
        <taxon>Desulfobaculum</taxon>
    </lineage>
</organism>
<name>A0A846QG46_9BACT</name>
<evidence type="ECO:0000256" key="2">
    <source>
        <dbReference type="ARBA" id="ARBA00012682"/>
    </source>
</evidence>
<evidence type="ECO:0000256" key="1">
    <source>
        <dbReference type="ARBA" id="ARBA00008714"/>
    </source>
</evidence>
<reference evidence="11 12" key="1">
    <citation type="submission" date="2020-03" db="EMBL/GenBank/DDBJ databases">
        <title>Genomic Encyclopedia of Type Strains, Phase IV (KMG-IV): sequencing the most valuable type-strain genomes for metagenomic binning, comparative biology and taxonomic classification.</title>
        <authorList>
            <person name="Goeker M."/>
        </authorList>
    </citation>
    <scope>NUCLEOTIDE SEQUENCE [LARGE SCALE GENOMIC DNA]</scope>
    <source>
        <strain evidence="11 12">DSM 24233</strain>
    </source>
</reference>
<accession>A0A846QG46</accession>
<sequence length="242" mass="27165">MKHEAGTILTRRQFCRLATVAALTVGSGVLAFPAAAQDAFPTPRLLYPESSLEPIISAQTVSYHYGKHTRAYYANTSTLTTGTQYEKMKLRQIVLATHDKPDRRSIYNNAAQAMNHTFYWNGLAPLGGGRPGGRLAELIERDFGSFGRMSEDLVVEAGKVFGSGWVWLAIKNGKLDIMRTQGAGTPITSGATPLLVIDVWEHAYYLDYQNRRKEYVQALLHRLVNWNRVTMRLDRMRKKTTA</sequence>
<dbReference type="PANTHER" id="PTHR42769">
    <property type="entry name" value="SUPEROXIDE DISMUTASE"/>
    <property type="match status" value="1"/>
</dbReference>
<dbReference type="SUPFAM" id="SSF46609">
    <property type="entry name" value="Fe,Mn superoxide dismutase (SOD), N-terminal domain"/>
    <property type="match status" value="1"/>
</dbReference>
<comment type="caution">
    <text evidence="11">The sequence shown here is derived from an EMBL/GenBank/DDBJ whole genome shotgun (WGS) entry which is preliminary data.</text>
</comment>
<feature type="domain" description="Manganese/iron superoxide dismutase C-terminal" evidence="10">
    <location>
        <begin position="132"/>
        <end position="231"/>
    </location>
</feature>
<comment type="similarity">
    <text evidence="1 7">Belongs to the iron/manganese superoxide dismutase family.</text>
</comment>
<feature type="domain" description="Manganese/iron superoxide dismutase N-terminal" evidence="9">
    <location>
        <begin position="41"/>
        <end position="123"/>
    </location>
</feature>
<proteinExistence type="inferred from homology"/>
<feature type="binding site" evidence="6">
    <location>
        <position position="198"/>
    </location>
    <ligand>
        <name>Mn(2+)</name>
        <dbReference type="ChEBI" id="CHEBI:29035"/>
    </ligand>
</feature>
<evidence type="ECO:0000313" key="11">
    <source>
        <dbReference type="EMBL" id="NJB67278.1"/>
    </source>
</evidence>
<dbReference type="EMBL" id="JAATJA010000001">
    <property type="protein sequence ID" value="NJB67278.1"/>
    <property type="molecule type" value="Genomic_DNA"/>
</dbReference>
<evidence type="ECO:0000259" key="10">
    <source>
        <dbReference type="Pfam" id="PF02777"/>
    </source>
</evidence>
<evidence type="ECO:0000313" key="12">
    <source>
        <dbReference type="Proteomes" id="UP000580856"/>
    </source>
</evidence>
<dbReference type="PIRSF" id="PIRSF000349">
    <property type="entry name" value="SODismutase"/>
    <property type="match status" value="1"/>
</dbReference>
<dbReference type="InterPro" id="IPR019833">
    <property type="entry name" value="Mn/Fe_SOD_BS"/>
</dbReference>
<feature type="chain" id="PRO_5032302660" description="Superoxide dismutase" evidence="8">
    <location>
        <begin position="37"/>
        <end position="242"/>
    </location>
</feature>
<dbReference type="InterPro" id="IPR001189">
    <property type="entry name" value="Mn/Fe_SOD"/>
</dbReference>
<dbReference type="InterPro" id="IPR036324">
    <property type="entry name" value="Mn/Fe_SOD_N_sf"/>
</dbReference>